<dbReference type="GO" id="GO:0005509">
    <property type="term" value="F:calcium ion binding"/>
    <property type="evidence" value="ECO:0007669"/>
    <property type="project" value="UniProtKB-UniRule"/>
</dbReference>
<dbReference type="WBParaSite" id="ECPE_0000558601-mRNA-1">
    <property type="protein sequence ID" value="ECPE_0000558601-mRNA-1"/>
    <property type="gene ID" value="ECPE_0000558601"/>
</dbReference>
<evidence type="ECO:0000256" key="8">
    <source>
        <dbReference type="ARBA" id="ARBA00023180"/>
    </source>
</evidence>
<dbReference type="InterPro" id="IPR002126">
    <property type="entry name" value="Cadherin-like_dom"/>
</dbReference>
<feature type="compositionally biased region" description="Polar residues" evidence="10">
    <location>
        <begin position="785"/>
        <end position="800"/>
    </location>
</feature>
<reference evidence="15" key="1">
    <citation type="submission" date="2016-06" db="UniProtKB">
        <authorList>
            <consortium name="WormBaseParasite"/>
        </authorList>
    </citation>
    <scope>IDENTIFICATION</scope>
</reference>
<keyword evidence="8" id="KW-0325">Glycoprotein</keyword>
<dbReference type="PANTHER" id="PTHR24026">
    <property type="entry name" value="FAT ATYPICAL CADHERIN-RELATED"/>
    <property type="match status" value="1"/>
</dbReference>
<comment type="subcellular location">
    <subcellularLocation>
        <location evidence="1">Membrane</location>
    </subcellularLocation>
</comment>
<sequence length="824" mass="91344">ISIIDVNDNAPQFNQPEYTFHIAENQPRSTQIGQITATDLDSEIHGPITYFLSTDRDALAFRLDRETGVLRSRQPLDREEQARYVFRVLARDGSPSTASVTGTRSAERSVPVGTVQLTGTATVTVMVDDVNDNWPVFISPNATANTLAIAIDETLGHKLAYIQAEDADQDENGLISYHIRSGNTQRLFGLDSATGLLYLAGNLGQPSTGTPQEASTERNDTIDTPEWPTHLYKPSFHVLTLEACDHGRTPKPHCTLFSNLKIIIKDQKEEGFDASTRRAQVASLLDTSASKDSSAGTLSMGFDGRINRPEALPYGDHASLANSQHVRHPRHNASEIVIICLSIVFTVVLMATLLLICLLRKRSTHYLNQKKILTENSREPREHNWNEACSSAQLAVDSEPGLKPEQDAVDSLINSQLPETKSNDHDLSTYPRSVDTIQEGSNFVPVSLSKEQYHLLTRTVDTRRRNLPCEFQSHETPLNMDPPLLSGDNRFPTVAGAAGRVQQRTQTNKPPRTNDYQTLDYLGLVSTAIPQRYPHLYATQRRLTYSPLGPTPMRMYHGGVFTGNRPPKADSILLTHMNQLATTGTRSPLPDYKGSDPNYLINHSHSRSQPQPMDRRSVVYPFVGSPTLSNQVQQNLAPLINRPIRPGLRTFQQVATYQSIVNSNTNMNTSTGSVSTALYGSRSSGYPIQSHTYYDIRQPDQQDNFNLLPKSKSQQIPRHNSKPSPLTTDVIDDDISVEQTQNCIGDITSPSVGTEQTCNSVIKNDDDANGTSWRDPNTRKDTSEWTKYQGQPEASSTSNVTRFLSSPLDSPKYVAAAYKEASFV</sequence>
<dbReference type="PRINTS" id="PR00205">
    <property type="entry name" value="CADHERIN"/>
</dbReference>
<dbReference type="CDD" id="cd11304">
    <property type="entry name" value="Cadherin_repeat"/>
    <property type="match status" value="2"/>
</dbReference>
<keyword evidence="5" id="KW-0130">Cell adhesion</keyword>
<evidence type="ECO:0000256" key="4">
    <source>
        <dbReference type="ARBA" id="ARBA00022837"/>
    </source>
</evidence>
<dbReference type="Pfam" id="PF00028">
    <property type="entry name" value="Cadherin"/>
    <property type="match status" value="1"/>
</dbReference>
<keyword evidence="4 9" id="KW-0106">Calcium</keyword>
<feature type="transmembrane region" description="Helical" evidence="11">
    <location>
        <begin position="336"/>
        <end position="359"/>
    </location>
</feature>
<keyword evidence="3" id="KW-0677">Repeat</keyword>
<evidence type="ECO:0000313" key="13">
    <source>
        <dbReference type="EMBL" id="VDP75924.1"/>
    </source>
</evidence>
<dbReference type="OrthoDB" id="6252479at2759"/>
<dbReference type="FunFam" id="2.60.40.60:FF:000020">
    <property type="entry name" value="Dachsous cadherin-related 1b"/>
    <property type="match status" value="1"/>
</dbReference>
<name>A0A183AF38_9TREM</name>
<evidence type="ECO:0000256" key="9">
    <source>
        <dbReference type="PROSITE-ProRule" id="PRU00043"/>
    </source>
</evidence>
<dbReference type="InterPro" id="IPR015919">
    <property type="entry name" value="Cadherin-like_sf"/>
</dbReference>
<dbReference type="Gene3D" id="2.60.40.60">
    <property type="entry name" value="Cadherins"/>
    <property type="match status" value="2"/>
</dbReference>
<keyword evidence="6 11" id="KW-1133">Transmembrane helix</keyword>
<feature type="domain" description="Cadherin" evidence="12">
    <location>
        <begin position="141"/>
        <end position="272"/>
    </location>
</feature>
<evidence type="ECO:0000256" key="7">
    <source>
        <dbReference type="ARBA" id="ARBA00023136"/>
    </source>
</evidence>
<dbReference type="PANTHER" id="PTHR24026:SF136">
    <property type="entry name" value="PROTOCADHERIN-23"/>
    <property type="match status" value="1"/>
</dbReference>
<evidence type="ECO:0000259" key="12">
    <source>
        <dbReference type="PROSITE" id="PS50268"/>
    </source>
</evidence>
<dbReference type="PROSITE" id="PS00232">
    <property type="entry name" value="CADHERIN_1"/>
    <property type="match status" value="2"/>
</dbReference>
<accession>A0A183AF38</accession>
<proteinExistence type="predicted"/>
<evidence type="ECO:0000256" key="5">
    <source>
        <dbReference type="ARBA" id="ARBA00022889"/>
    </source>
</evidence>
<dbReference type="AlphaFoldDB" id="A0A183AF38"/>
<evidence type="ECO:0000313" key="14">
    <source>
        <dbReference type="Proteomes" id="UP000272942"/>
    </source>
</evidence>
<dbReference type="InterPro" id="IPR020894">
    <property type="entry name" value="Cadherin_CS"/>
</dbReference>
<feature type="region of interest" description="Disordered" evidence="10">
    <location>
        <begin position="204"/>
        <end position="227"/>
    </location>
</feature>
<keyword evidence="2 11" id="KW-0812">Transmembrane</keyword>
<evidence type="ECO:0000256" key="1">
    <source>
        <dbReference type="ARBA" id="ARBA00004370"/>
    </source>
</evidence>
<dbReference type="SUPFAM" id="SSF49313">
    <property type="entry name" value="Cadherin-like"/>
    <property type="match status" value="2"/>
</dbReference>
<feature type="compositionally biased region" description="Polar residues" evidence="10">
    <location>
        <begin position="204"/>
        <end position="214"/>
    </location>
</feature>
<dbReference type="EMBL" id="UZAN01042438">
    <property type="protein sequence ID" value="VDP75924.1"/>
    <property type="molecule type" value="Genomic_DNA"/>
</dbReference>
<keyword evidence="14" id="KW-1185">Reference proteome</keyword>
<feature type="region of interest" description="Disordered" evidence="10">
    <location>
        <begin position="702"/>
        <end position="729"/>
    </location>
</feature>
<protein>
    <submittedName>
        <fullName evidence="15">CA domain-containing protein</fullName>
    </submittedName>
</protein>
<keyword evidence="7 11" id="KW-0472">Membrane</keyword>
<dbReference type="PROSITE" id="PS50268">
    <property type="entry name" value="CADHERIN_2"/>
    <property type="match status" value="2"/>
</dbReference>
<evidence type="ECO:0000313" key="15">
    <source>
        <dbReference type="WBParaSite" id="ECPE_0000558601-mRNA-1"/>
    </source>
</evidence>
<dbReference type="GO" id="GO:0005886">
    <property type="term" value="C:plasma membrane"/>
    <property type="evidence" value="ECO:0007669"/>
    <property type="project" value="UniProtKB-SubCell"/>
</dbReference>
<organism evidence="15">
    <name type="scientific">Echinostoma caproni</name>
    <dbReference type="NCBI Taxonomy" id="27848"/>
    <lineage>
        <taxon>Eukaryota</taxon>
        <taxon>Metazoa</taxon>
        <taxon>Spiralia</taxon>
        <taxon>Lophotrochozoa</taxon>
        <taxon>Platyhelminthes</taxon>
        <taxon>Trematoda</taxon>
        <taxon>Digenea</taxon>
        <taxon>Plagiorchiida</taxon>
        <taxon>Echinostomata</taxon>
        <taxon>Echinostomatoidea</taxon>
        <taxon>Echinostomatidae</taxon>
        <taxon>Echinostoma</taxon>
    </lineage>
</organism>
<reference evidence="13 14" key="2">
    <citation type="submission" date="2018-11" db="EMBL/GenBank/DDBJ databases">
        <authorList>
            <consortium name="Pathogen Informatics"/>
        </authorList>
    </citation>
    <scope>NUCLEOTIDE SEQUENCE [LARGE SCALE GENOMIC DNA]</scope>
    <source>
        <strain evidence="13 14">Egypt</strain>
    </source>
</reference>
<evidence type="ECO:0000256" key="6">
    <source>
        <dbReference type="ARBA" id="ARBA00022989"/>
    </source>
</evidence>
<evidence type="ECO:0000256" key="11">
    <source>
        <dbReference type="SAM" id="Phobius"/>
    </source>
</evidence>
<feature type="compositionally biased region" description="Polar residues" evidence="10">
    <location>
        <begin position="702"/>
        <end position="727"/>
    </location>
</feature>
<dbReference type="Proteomes" id="UP000272942">
    <property type="component" value="Unassembled WGS sequence"/>
</dbReference>
<feature type="domain" description="Cadherin" evidence="12">
    <location>
        <begin position="14"/>
        <end position="137"/>
    </location>
</feature>
<evidence type="ECO:0000256" key="3">
    <source>
        <dbReference type="ARBA" id="ARBA00022737"/>
    </source>
</evidence>
<feature type="region of interest" description="Disordered" evidence="10">
    <location>
        <begin position="762"/>
        <end position="800"/>
    </location>
</feature>
<evidence type="ECO:0000256" key="2">
    <source>
        <dbReference type="ARBA" id="ARBA00022692"/>
    </source>
</evidence>
<dbReference type="GO" id="GO:0007156">
    <property type="term" value="P:homophilic cell adhesion via plasma membrane adhesion molecules"/>
    <property type="evidence" value="ECO:0007669"/>
    <property type="project" value="InterPro"/>
</dbReference>
<dbReference type="SMART" id="SM00112">
    <property type="entry name" value="CA"/>
    <property type="match status" value="2"/>
</dbReference>
<evidence type="ECO:0000256" key="10">
    <source>
        <dbReference type="SAM" id="MobiDB-lite"/>
    </source>
</evidence>
<gene>
    <name evidence="13" type="ORF">ECPE_LOCUS5573</name>
</gene>